<evidence type="ECO:0000313" key="16">
    <source>
        <dbReference type="Proteomes" id="UP000027222"/>
    </source>
</evidence>
<dbReference type="Proteomes" id="UP000027222">
    <property type="component" value="Unassembled WGS sequence"/>
</dbReference>
<dbReference type="GO" id="GO:0036088">
    <property type="term" value="P:D-serine catabolic process"/>
    <property type="evidence" value="ECO:0007669"/>
    <property type="project" value="TreeGrafter"/>
</dbReference>
<keyword evidence="5" id="KW-0479">Metal-binding</keyword>
<dbReference type="InterPro" id="IPR051466">
    <property type="entry name" value="D-amino_acid_metab_enzyme"/>
</dbReference>
<dbReference type="AlphaFoldDB" id="A0A067TRQ2"/>
<dbReference type="Gene3D" id="2.40.37.20">
    <property type="entry name" value="D-serine dehydratase-like domain"/>
    <property type="match status" value="1"/>
</dbReference>
<reference evidence="16" key="1">
    <citation type="journal article" date="2014" name="Proc. Natl. Acad. Sci. U.S.A.">
        <title>Extensive sampling of basidiomycete genomes demonstrates inadequacy of the white-rot/brown-rot paradigm for wood decay fungi.</title>
        <authorList>
            <person name="Riley R."/>
            <person name="Salamov A.A."/>
            <person name="Brown D.W."/>
            <person name="Nagy L.G."/>
            <person name="Floudas D."/>
            <person name="Held B.W."/>
            <person name="Levasseur A."/>
            <person name="Lombard V."/>
            <person name="Morin E."/>
            <person name="Otillar R."/>
            <person name="Lindquist E.A."/>
            <person name="Sun H."/>
            <person name="LaButti K.M."/>
            <person name="Schmutz J."/>
            <person name="Jabbour D."/>
            <person name="Luo H."/>
            <person name="Baker S.E."/>
            <person name="Pisabarro A.G."/>
            <person name="Walton J.D."/>
            <person name="Blanchette R.A."/>
            <person name="Henrissat B."/>
            <person name="Martin F."/>
            <person name="Cullen D."/>
            <person name="Hibbett D.S."/>
            <person name="Grigoriev I.V."/>
        </authorList>
    </citation>
    <scope>NUCLEOTIDE SEQUENCE [LARGE SCALE GENOMIC DNA]</scope>
    <source>
        <strain evidence="16">CBS 339.88</strain>
    </source>
</reference>
<evidence type="ECO:0000256" key="12">
    <source>
        <dbReference type="ARBA" id="ARBA00069616"/>
    </source>
</evidence>
<evidence type="ECO:0000256" key="7">
    <source>
        <dbReference type="ARBA" id="ARBA00022898"/>
    </source>
</evidence>
<evidence type="ECO:0000256" key="3">
    <source>
        <dbReference type="ARBA" id="ARBA00005323"/>
    </source>
</evidence>
<evidence type="ECO:0000256" key="9">
    <source>
        <dbReference type="ARBA" id="ARBA00051198"/>
    </source>
</evidence>
<dbReference type="Gene3D" id="3.20.20.10">
    <property type="entry name" value="Alanine racemase"/>
    <property type="match status" value="1"/>
</dbReference>
<gene>
    <name evidence="15" type="ORF">GALMADRAFT_233458</name>
</gene>
<evidence type="ECO:0000259" key="14">
    <source>
        <dbReference type="SMART" id="SM01119"/>
    </source>
</evidence>
<dbReference type="FunFam" id="3.20.20.10:FF:000016">
    <property type="entry name" value="D-serine dehydratase"/>
    <property type="match status" value="1"/>
</dbReference>
<dbReference type="SMART" id="SM01119">
    <property type="entry name" value="D-ser_dehydrat"/>
    <property type="match status" value="1"/>
</dbReference>
<dbReference type="PANTHER" id="PTHR28004:SF2">
    <property type="entry name" value="D-SERINE DEHYDRATASE"/>
    <property type="match status" value="1"/>
</dbReference>
<keyword evidence="8" id="KW-0456">Lyase</keyword>
<dbReference type="GO" id="GO:0046872">
    <property type="term" value="F:metal ion binding"/>
    <property type="evidence" value="ECO:0007669"/>
    <property type="project" value="UniProtKB-KW"/>
</dbReference>
<keyword evidence="6" id="KW-0862">Zinc</keyword>
<comment type="catalytic activity">
    <reaction evidence="9">
        <text>D-serine = pyruvate + NH4(+)</text>
        <dbReference type="Rhea" id="RHEA:13977"/>
        <dbReference type="ChEBI" id="CHEBI:15361"/>
        <dbReference type="ChEBI" id="CHEBI:28938"/>
        <dbReference type="ChEBI" id="CHEBI:35247"/>
        <dbReference type="EC" id="4.3.1.18"/>
    </reaction>
    <physiologicalReaction direction="left-to-right" evidence="9">
        <dbReference type="Rhea" id="RHEA:13978"/>
    </physiologicalReaction>
</comment>
<dbReference type="Pfam" id="PF01168">
    <property type="entry name" value="Ala_racemase_N"/>
    <property type="match status" value="1"/>
</dbReference>
<evidence type="ECO:0000313" key="15">
    <source>
        <dbReference type="EMBL" id="KDR84957.1"/>
    </source>
</evidence>
<evidence type="ECO:0000256" key="6">
    <source>
        <dbReference type="ARBA" id="ARBA00022833"/>
    </source>
</evidence>
<organism evidence="15 16">
    <name type="scientific">Galerina marginata (strain CBS 339.88)</name>
    <dbReference type="NCBI Taxonomy" id="685588"/>
    <lineage>
        <taxon>Eukaryota</taxon>
        <taxon>Fungi</taxon>
        <taxon>Dikarya</taxon>
        <taxon>Basidiomycota</taxon>
        <taxon>Agaricomycotina</taxon>
        <taxon>Agaricomycetes</taxon>
        <taxon>Agaricomycetidae</taxon>
        <taxon>Agaricales</taxon>
        <taxon>Agaricineae</taxon>
        <taxon>Strophariaceae</taxon>
        <taxon>Galerina</taxon>
    </lineage>
</organism>
<dbReference type="Pfam" id="PF14031">
    <property type="entry name" value="D-ser_dehydrat"/>
    <property type="match status" value="1"/>
</dbReference>
<dbReference type="InterPro" id="IPR042208">
    <property type="entry name" value="D-ser_dehydrat-like_sf"/>
</dbReference>
<protein>
    <recommendedName>
        <fullName evidence="12">D-serine dehydratase</fullName>
        <ecNumber evidence="11">4.3.1.18</ecNumber>
    </recommendedName>
    <alternativeName>
        <fullName evidence="13">D-serine deaminase</fullName>
    </alternativeName>
</protein>
<comment type="cofactor">
    <cofactor evidence="1">
        <name>pyridoxal 5'-phosphate</name>
        <dbReference type="ChEBI" id="CHEBI:597326"/>
    </cofactor>
</comment>
<evidence type="ECO:0000256" key="1">
    <source>
        <dbReference type="ARBA" id="ARBA00001933"/>
    </source>
</evidence>
<dbReference type="InterPro" id="IPR001608">
    <property type="entry name" value="Ala_racemase_N"/>
</dbReference>
<dbReference type="InterPro" id="IPR026956">
    <property type="entry name" value="D-ser_dehydrat-like_dom"/>
</dbReference>
<keyword evidence="4" id="KW-0216">Detoxification</keyword>
<sequence>MIPQSETPVALLNSPSKQVLQDAFVGKSLESLRTPAMIVDRKLFAQNCASMHRKAREWRATFRAHLKTHKTSEGTKLQLISEEGRTHAVIVSTMMEAWQVVQSGLVADSTVRDILYGLPVALNKVADLSTLWNELAAHGGVVRLLVDHPDQILFLEEFESKQEIPRRWSVFVKINGGQNRAGVSPTSPQFLALVDVILKSPAVNLYGFYGHAGNSYASTSLSEASAFLSQEVQAVNTAAGKTLAVISASQLNVVVTQPFILSVGSTPTAHAASAQTREMLSQALHGVLELHAGNYPMLDLQQQHTGLIDHARISQYVRATVISYYPGRGMNGTDEAMVDAGAIAFSKDTGPSGSYGEVIGLPWTLSRISQEHGILTSNDPAATPLMLGATVSIIGQHACLIAAAYPWYYIIDGDVEGGQTVVDIWVPWKGW</sequence>
<proteinExistence type="inferred from homology"/>
<evidence type="ECO:0000256" key="4">
    <source>
        <dbReference type="ARBA" id="ARBA00022575"/>
    </source>
</evidence>
<evidence type="ECO:0000256" key="11">
    <source>
        <dbReference type="ARBA" id="ARBA00066349"/>
    </source>
</evidence>
<evidence type="ECO:0000256" key="10">
    <source>
        <dbReference type="ARBA" id="ARBA00055764"/>
    </source>
</evidence>
<dbReference type="GO" id="GO:0009636">
    <property type="term" value="P:response to toxic substance"/>
    <property type="evidence" value="ECO:0007669"/>
    <property type="project" value="UniProtKB-KW"/>
</dbReference>
<dbReference type="GO" id="GO:0008721">
    <property type="term" value="F:D-serine ammonia-lyase activity"/>
    <property type="evidence" value="ECO:0007669"/>
    <property type="project" value="UniProtKB-EC"/>
</dbReference>
<keyword evidence="7" id="KW-0663">Pyridoxal phosphate</keyword>
<comment type="function">
    <text evidence="10">Catalyzes the conversion of D-serine to pyruvate and ammonia. May play a role in D-serine detoxification.</text>
</comment>
<accession>A0A067TRQ2</accession>
<dbReference type="EMBL" id="KL142367">
    <property type="protein sequence ID" value="KDR84957.1"/>
    <property type="molecule type" value="Genomic_DNA"/>
</dbReference>
<feature type="domain" description="D-serine dehydratase-like" evidence="14">
    <location>
        <begin position="314"/>
        <end position="412"/>
    </location>
</feature>
<dbReference type="InterPro" id="IPR029066">
    <property type="entry name" value="PLP-binding_barrel"/>
</dbReference>
<evidence type="ECO:0000256" key="5">
    <source>
        <dbReference type="ARBA" id="ARBA00022723"/>
    </source>
</evidence>
<dbReference type="SUPFAM" id="SSF51419">
    <property type="entry name" value="PLP-binding barrel"/>
    <property type="match status" value="1"/>
</dbReference>
<evidence type="ECO:0000256" key="8">
    <source>
        <dbReference type="ARBA" id="ARBA00023239"/>
    </source>
</evidence>
<evidence type="ECO:0000256" key="13">
    <source>
        <dbReference type="ARBA" id="ARBA00075219"/>
    </source>
</evidence>
<comment type="similarity">
    <text evidence="3">Belongs to the DSD1 family.</text>
</comment>
<dbReference type="OrthoDB" id="20198at2759"/>
<evidence type="ECO:0000256" key="2">
    <source>
        <dbReference type="ARBA" id="ARBA00001947"/>
    </source>
</evidence>
<dbReference type="STRING" id="685588.A0A067TRQ2"/>
<dbReference type="HOGENOM" id="CLU_031639_0_0_1"/>
<dbReference type="EC" id="4.3.1.18" evidence="11"/>
<dbReference type="PANTHER" id="PTHR28004">
    <property type="entry name" value="ZGC:162816-RELATED"/>
    <property type="match status" value="1"/>
</dbReference>
<comment type="cofactor">
    <cofactor evidence="2">
        <name>Zn(2+)</name>
        <dbReference type="ChEBI" id="CHEBI:29105"/>
    </cofactor>
</comment>
<keyword evidence="16" id="KW-1185">Reference proteome</keyword>
<name>A0A067TRQ2_GALM3</name>